<name>A0A563E6C6_9MICO</name>
<organism evidence="1 2">
    <name type="scientific">Leekyejoonella antrihumi</name>
    <dbReference type="NCBI Taxonomy" id="1660198"/>
    <lineage>
        <taxon>Bacteria</taxon>
        <taxon>Bacillati</taxon>
        <taxon>Actinomycetota</taxon>
        <taxon>Actinomycetes</taxon>
        <taxon>Micrococcales</taxon>
        <taxon>Dermacoccaceae</taxon>
        <taxon>Leekyejoonella</taxon>
    </lineage>
</organism>
<protein>
    <submittedName>
        <fullName evidence="1">Uncharacterized protein</fullName>
    </submittedName>
</protein>
<reference evidence="1 2" key="1">
    <citation type="submission" date="2019-05" db="EMBL/GenBank/DDBJ databases">
        <authorList>
            <person name="Lee S.D."/>
        </authorList>
    </citation>
    <scope>NUCLEOTIDE SEQUENCE [LARGE SCALE GENOMIC DNA]</scope>
    <source>
        <strain evidence="1 2">C5-26</strain>
    </source>
</reference>
<dbReference type="AlphaFoldDB" id="A0A563E6C6"/>
<accession>A0A563E6C6</accession>
<reference evidence="1 2" key="2">
    <citation type="submission" date="2019-08" db="EMBL/GenBank/DDBJ databases">
        <title>Jejuicoccus antrihumi gen. nov., sp. nov., a new member of the family Dermacoccaceae isolated from a cave.</title>
        <authorList>
            <person name="Schumann P."/>
            <person name="Kim I.S."/>
        </authorList>
    </citation>
    <scope>NUCLEOTIDE SEQUENCE [LARGE SCALE GENOMIC DNA]</scope>
    <source>
        <strain evidence="1 2">C5-26</strain>
    </source>
</reference>
<comment type="caution">
    <text evidence="1">The sequence shown here is derived from an EMBL/GenBank/DDBJ whole genome shotgun (WGS) entry which is preliminary data.</text>
</comment>
<dbReference type="EMBL" id="VCQV01000004">
    <property type="protein sequence ID" value="TWP37985.1"/>
    <property type="molecule type" value="Genomic_DNA"/>
</dbReference>
<evidence type="ECO:0000313" key="2">
    <source>
        <dbReference type="Proteomes" id="UP000320244"/>
    </source>
</evidence>
<dbReference type="Proteomes" id="UP000320244">
    <property type="component" value="Unassembled WGS sequence"/>
</dbReference>
<dbReference type="SUPFAM" id="SSF140453">
    <property type="entry name" value="EsxAB dimer-like"/>
    <property type="match status" value="1"/>
</dbReference>
<dbReference type="InterPro" id="IPR036689">
    <property type="entry name" value="ESAT-6-like_sf"/>
</dbReference>
<evidence type="ECO:0000313" key="1">
    <source>
        <dbReference type="EMBL" id="TWP37985.1"/>
    </source>
</evidence>
<gene>
    <name evidence="1" type="ORF">FGL98_04560</name>
</gene>
<dbReference type="OrthoDB" id="5149694at2"/>
<keyword evidence="2" id="KW-1185">Reference proteome</keyword>
<dbReference type="RefSeq" id="WP_146315555.1">
    <property type="nucleotide sequence ID" value="NZ_VCQV01000004.1"/>
</dbReference>
<proteinExistence type="predicted"/>
<sequence>MTDDPEEIRAAARKVSALAIRARQEAQHVTTQSAVHWSSVAADRYRDRLADRAADFMSRAADLDALAHALLAHARHVEDHEQAIARAAKILGGDVTAIIHDAEGLVSDAVRLAS</sequence>